<proteinExistence type="predicted"/>
<evidence type="ECO:0000256" key="4">
    <source>
        <dbReference type="ARBA" id="ARBA00022984"/>
    </source>
</evidence>
<evidence type="ECO:0000313" key="7">
    <source>
        <dbReference type="EMBL" id="MBB3089706.1"/>
    </source>
</evidence>
<evidence type="ECO:0000256" key="1">
    <source>
        <dbReference type="ARBA" id="ARBA00004752"/>
    </source>
</evidence>
<dbReference type="InterPro" id="IPR038063">
    <property type="entry name" value="Transpep_catalytic_dom"/>
</dbReference>
<dbReference type="Pfam" id="PF01471">
    <property type="entry name" value="PG_binding_1"/>
    <property type="match status" value="1"/>
</dbReference>
<accession>A0A7W5A546</accession>
<dbReference type="GO" id="GO:0008360">
    <property type="term" value="P:regulation of cell shape"/>
    <property type="evidence" value="ECO:0007669"/>
    <property type="project" value="UniProtKB-KW"/>
</dbReference>
<keyword evidence="5" id="KW-0961">Cell wall biogenesis/degradation</keyword>
<dbReference type="RefSeq" id="WP_183545712.1">
    <property type="nucleotide sequence ID" value="NZ_BMQT01000007.1"/>
</dbReference>
<dbReference type="CDD" id="cd16913">
    <property type="entry name" value="YkuD_like"/>
    <property type="match status" value="1"/>
</dbReference>
<keyword evidence="3" id="KW-0133">Cell shape</keyword>
<name>A0A7W5A546_9ACTN</name>
<dbReference type="GO" id="GO:0071555">
    <property type="term" value="P:cell wall organization"/>
    <property type="evidence" value="ECO:0007669"/>
    <property type="project" value="UniProtKB-KW"/>
</dbReference>
<sequence>MPIFATLAGASRARRSILVLILPLVAAVALAAVAVVVVSPGNAATATTIKRWETRLAGLGCNVGRVDGRVDDHTRTAVVRFQTRHRLSPSGRFTTTTRTRLMSATAKRCDVRPVPASTGTGRRIVISQRQDWVWLVRADGSIRAQGGMIDAEWLDKQWYTTGSYCGRPARGNPRTNYKGTQWLYHFVRFAPCGVAFHRVPVSMRTGRQIHPNWYLGTDEKTSDGCIRLSAKMAAEVWDFTKVKTRVRVM</sequence>
<keyword evidence="4" id="KW-0573">Peptidoglycan synthesis</keyword>
<dbReference type="SUPFAM" id="SSF47090">
    <property type="entry name" value="PGBD-like"/>
    <property type="match status" value="1"/>
</dbReference>
<comment type="pathway">
    <text evidence="1">Cell wall biogenesis; peptidoglycan biosynthesis.</text>
</comment>
<dbReference type="AlphaFoldDB" id="A0A7W5A546"/>
<dbReference type="Proteomes" id="UP000577707">
    <property type="component" value="Unassembled WGS sequence"/>
</dbReference>
<dbReference type="InterPro" id="IPR036366">
    <property type="entry name" value="PGBDSf"/>
</dbReference>
<evidence type="ECO:0000256" key="5">
    <source>
        <dbReference type="ARBA" id="ARBA00023316"/>
    </source>
</evidence>
<feature type="domain" description="Peptidoglycan binding-like" evidence="6">
    <location>
        <begin position="51"/>
        <end position="101"/>
    </location>
</feature>
<organism evidence="7 8">
    <name type="scientific">Nocardioides albus</name>
    <dbReference type="NCBI Taxonomy" id="1841"/>
    <lineage>
        <taxon>Bacteria</taxon>
        <taxon>Bacillati</taxon>
        <taxon>Actinomycetota</taxon>
        <taxon>Actinomycetes</taxon>
        <taxon>Propionibacteriales</taxon>
        <taxon>Nocardioidaceae</taxon>
        <taxon>Nocardioides</taxon>
    </lineage>
</organism>
<dbReference type="Gene3D" id="2.40.440.10">
    <property type="entry name" value="L,D-transpeptidase catalytic domain-like"/>
    <property type="match status" value="1"/>
</dbReference>
<dbReference type="SUPFAM" id="SSF141523">
    <property type="entry name" value="L,D-transpeptidase catalytic domain-like"/>
    <property type="match status" value="1"/>
</dbReference>
<protein>
    <recommendedName>
        <fullName evidence="6">Peptidoglycan binding-like domain-containing protein</fullName>
    </recommendedName>
</protein>
<gene>
    <name evidence="7" type="ORF">FHS12_002655</name>
</gene>
<evidence type="ECO:0000313" key="8">
    <source>
        <dbReference type="Proteomes" id="UP000577707"/>
    </source>
</evidence>
<dbReference type="Gene3D" id="1.10.101.10">
    <property type="entry name" value="PGBD-like superfamily/PGBD"/>
    <property type="match status" value="1"/>
</dbReference>
<dbReference type="EMBL" id="JACHXG010000005">
    <property type="protein sequence ID" value="MBB3089706.1"/>
    <property type="molecule type" value="Genomic_DNA"/>
</dbReference>
<dbReference type="UniPathway" id="UPA00219"/>
<dbReference type="InterPro" id="IPR002477">
    <property type="entry name" value="Peptidoglycan-bd-like"/>
</dbReference>
<dbReference type="GO" id="GO:0009252">
    <property type="term" value="P:peptidoglycan biosynthetic process"/>
    <property type="evidence" value="ECO:0007669"/>
    <property type="project" value="UniProtKB-UniPathway"/>
</dbReference>
<evidence type="ECO:0000259" key="6">
    <source>
        <dbReference type="Pfam" id="PF01471"/>
    </source>
</evidence>
<dbReference type="InterPro" id="IPR036365">
    <property type="entry name" value="PGBD-like_sf"/>
</dbReference>
<dbReference type="GO" id="GO:0016740">
    <property type="term" value="F:transferase activity"/>
    <property type="evidence" value="ECO:0007669"/>
    <property type="project" value="UniProtKB-KW"/>
</dbReference>
<evidence type="ECO:0000256" key="2">
    <source>
        <dbReference type="ARBA" id="ARBA00022679"/>
    </source>
</evidence>
<evidence type="ECO:0000256" key="3">
    <source>
        <dbReference type="ARBA" id="ARBA00022960"/>
    </source>
</evidence>
<reference evidence="7 8" key="1">
    <citation type="submission" date="2020-08" db="EMBL/GenBank/DDBJ databases">
        <title>Genomic Encyclopedia of Type Strains, Phase III (KMG-III): the genomes of soil and plant-associated and newly described type strains.</title>
        <authorList>
            <person name="Whitman W."/>
        </authorList>
    </citation>
    <scope>NUCLEOTIDE SEQUENCE [LARGE SCALE GENOMIC DNA]</scope>
    <source>
        <strain evidence="7 8">CECT 3302</strain>
    </source>
</reference>
<keyword evidence="8" id="KW-1185">Reference proteome</keyword>
<comment type="caution">
    <text evidence="7">The sequence shown here is derived from an EMBL/GenBank/DDBJ whole genome shotgun (WGS) entry which is preliminary data.</text>
</comment>
<keyword evidence="2" id="KW-0808">Transferase</keyword>
<dbReference type="InterPro" id="IPR005490">
    <property type="entry name" value="LD_TPept_cat_dom"/>
</dbReference>